<dbReference type="AlphaFoldDB" id="A0A366HWL2"/>
<proteinExistence type="predicted"/>
<accession>A0A366HWL2</accession>
<dbReference type="Gene3D" id="3.30.2220.20">
    <property type="entry name" value="Phage tail assembly chaperone gp13-like"/>
    <property type="match status" value="1"/>
</dbReference>
<evidence type="ECO:0000313" key="2">
    <source>
        <dbReference type="Proteomes" id="UP000253046"/>
    </source>
</evidence>
<gene>
    <name evidence="1" type="ORF">DES54_1695</name>
</gene>
<dbReference type="InterPro" id="IPR010411">
    <property type="entry name" value="TAC_Gp13-like"/>
</dbReference>
<protein>
    <submittedName>
        <fullName evidence="1">Tail assembly chaperone</fullName>
    </submittedName>
</protein>
<reference evidence="1 2" key="1">
    <citation type="submission" date="2018-06" db="EMBL/GenBank/DDBJ databases">
        <title>Genomic Encyclopedia of Type Strains, Phase IV (KMG-IV): sequencing the most valuable type-strain genomes for metagenomic binning, comparative biology and taxonomic classification.</title>
        <authorList>
            <person name="Goeker M."/>
        </authorList>
    </citation>
    <scope>NUCLEOTIDE SEQUENCE [LARGE SCALE GENOMIC DNA]</scope>
    <source>
        <strain evidence="1 2">DSM 30166</strain>
    </source>
</reference>
<dbReference type="Pfam" id="PF06222">
    <property type="entry name" value="Phage_TAC_1"/>
    <property type="match status" value="1"/>
</dbReference>
<dbReference type="InterPro" id="IPR038556">
    <property type="entry name" value="TAC_Gp13-like_sf"/>
</dbReference>
<evidence type="ECO:0000313" key="1">
    <source>
        <dbReference type="EMBL" id="RBP57327.1"/>
    </source>
</evidence>
<dbReference type="OrthoDB" id="6896031at2"/>
<organism evidence="1 2">
    <name type="scientific">Brenneria salicis ATCC 15712 = DSM 30166</name>
    <dbReference type="NCBI Taxonomy" id="714314"/>
    <lineage>
        <taxon>Bacteria</taxon>
        <taxon>Pseudomonadati</taxon>
        <taxon>Pseudomonadota</taxon>
        <taxon>Gammaproteobacteria</taxon>
        <taxon>Enterobacterales</taxon>
        <taxon>Pectobacteriaceae</taxon>
        <taxon>Brenneria</taxon>
    </lineage>
</organism>
<keyword evidence="2" id="KW-1185">Reference proteome</keyword>
<name>A0A366HWL2_9GAMM</name>
<comment type="caution">
    <text evidence="1">The sequence shown here is derived from an EMBL/GenBank/DDBJ whole genome shotgun (WGS) entry which is preliminary data.</text>
</comment>
<dbReference type="RefSeq" id="WP_113869625.1">
    <property type="nucleotide sequence ID" value="NZ_AGJP01000001.1"/>
</dbReference>
<dbReference type="EMBL" id="QNRY01000069">
    <property type="protein sequence ID" value="RBP57327.1"/>
    <property type="molecule type" value="Genomic_DNA"/>
</dbReference>
<dbReference type="Proteomes" id="UP000253046">
    <property type="component" value="Unassembled WGS sequence"/>
</dbReference>
<sequence length="124" mass="13789">MSNKSIKALALAPGSGFLTKAIEVPEWDGVKVILREPSAEAWLRWQDAVKTDEDSESLSVSERARRNLHADATLFVDILRDESGDPVFDVDDVEEVESVYGPVHSRLLRQALDIINDTEAAKKK</sequence>